<gene>
    <name evidence="11" type="ORF">TM51_10722</name>
</gene>
<protein>
    <submittedName>
        <fullName evidence="11">Protease inhibitorprecursor</fullName>
    </submittedName>
</protein>
<keyword evidence="4" id="KW-0964">Secreted</keyword>
<evidence type="ECO:0000256" key="5">
    <source>
        <dbReference type="ARBA" id="ARBA00022690"/>
    </source>
</evidence>
<comment type="caution">
    <text evidence="11">The sequence shown here is derived from an EMBL/GenBank/DDBJ whole genome shotgun (WGS) entry which is preliminary data.</text>
</comment>
<evidence type="ECO:0000256" key="4">
    <source>
        <dbReference type="ARBA" id="ARBA00022525"/>
    </source>
</evidence>
<dbReference type="EMBL" id="AOSG01000058">
    <property type="protein sequence ID" value="EOR70846.1"/>
    <property type="molecule type" value="Genomic_DNA"/>
</dbReference>
<organism evidence="11 12">
    <name type="scientific">Thermobifida fusca TM51</name>
    <dbReference type="NCBI Taxonomy" id="1169414"/>
    <lineage>
        <taxon>Bacteria</taxon>
        <taxon>Bacillati</taxon>
        <taxon>Actinomycetota</taxon>
        <taxon>Actinomycetes</taxon>
        <taxon>Streptosporangiales</taxon>
        <taxon>Nocardiopsidaceae</taxon>
        <taxon>Thermobifida</taxon>
    </lineage>
</organism>
<evidence type="ECO:0000256" key="6">
    <source>
        <dbReference type="ARBA" id="ARBA00022900"/>
    </source>
</evidence>
<evidence type="ECO:0000256" key="1">
    <source>
        <dbReference type="ARBA" id="ARBA00004613"/>
    </source>
</evidence>
<evidence type="ECO:0000256" key="7">
    <source>
        <dbReference type="ARBA" id="ARBA00023157"/>
    </source>
</evidence>
<dbReference type="PRINTS" id="PR00294">
    <property type="entry name" value="SSBTLNINHBTR"/>
</dbReference>
<keyword evidence="12" id="KW-1185">Reference proteome</keyword>
<name>A0A9P2WQI8_THEFU</name>
<evidence type="ECO:0000313" key="11">
    <source>
        <dbReference type="EMBL" id="EOR70846.1"/>
    </source>
</evidence>
<feature type="signal peptide" evidence="9">
    <location>
        <begin position="1"/>
        <end position="29"/>
    </location>
</feature>
<sequence>MTTTFLRRSLALVAATAFAVLSAGTSASANPTDPVITPAPQAKAGFVLTLSPTSTVSSVSQYARVTLTCSPDGGTHSSPEKACDALREVDGYFERLRPLPGAYCPAVWDPVKATARGYWGDRRVSFEKTYGNACEAGVATSGVFFL</sequence>
<dbReference type="GO" id="GO:0005576">
    <property type="term" value="C:extracellular region"/>
    <property type="evidence" value="ECO:0007669"/>
    <property type="project" value="UniProtKB-SubCell"/>
</dbReference>
<evidence type="ECO:0000256" key="8">
    <source>
        <dbReference type="RuleBase" id="RU003471"/>
    </source>
</evidence>
<dbReference type="Proteomes" id="UP000014184">
    <property type="component" value="Unassembled WGS sequence"/>
</dbReference>
<evidence type="ECO:0000256" key="3">
    <source>
        <dbReference type="ARBA" id="ARBA00011738"/>
    </source>
</evidence>
<evidence type="ECO:0000259" key="10">
    <source>
        <dbReference type="Pfam" id="PF00720"/>
    </source>
</evidence>
<keyword evidence="6 8" id="KW-0722">Serine protease inhibitor</keyword>
<feature type="chain" id="PRO_5040398140" evidence="9">
    <location>
        <begin position="30"/>
        <end position="146"/>
    </location>
</feature>
<comment type="subunit">
    <text evidence="3">Homodimer.</text>
</comment>
<evidence type="ECO:0000313" key="12">
    <source>
        <dbReference type="Proteomes" id="UP000014184"/>
    </source>
</evidence>
<dbReference type="InterPro" id="IPR036819">
    <property type="entry name" value="Subtilisin_inhibitor-like_sf"/>
</dbReference>
<proteinExistence type="inferred from homology"/>
<reference evidence="11 12" key="1">
    <citation type="journal article" date="2013" name="Genome Announc.">
        <title>Draft Genome Sequence of the Lignocellulose Decomposer Thermobifida fusca Strain TM51.</title>
        <authorList>
            <person name="Toth A."/>
            <person name="Barna T."/>
            <person name="Nagy I."/>
            <person name="Horvath B."/>
            <person name="Nagy I."/>
            <person name="Tancsics A."/>
            <person name="Kriszt B."/>
            <person name="Baka E."/>
            <person name="Fekete C."/>
            <person name="Kukolya J."/>
        </authorList>
    </citation>
    <scope>NUCLEOTIDE SEQUENCE [LARGE SCALE GENOMIC DNA]</scope>
    <source>
        <strain evidence="11 12">TM51</strain>
    </source>
</reference>
<comment type="subcellular location">
    <subcellularLocation>
        <location evidence="1">Secreted</location>
    </subcellularLocation>
</comment>
<keyword evidence="5 8" id="KW-0646">Protease inhibitor</keyword>
<dbReference type="Pfam" id="PF00720">
    <property type="entry name" value="SSI"/>
    <property type="match status" value="1"/>
</dbReference>
<dbReference type="AlphaFoldDB" id="A0A9P2WQI8"/>
<evidence type="ECO:0000256" key="2">
    <source>
        <dbReference type="ARBA" id="ARBA00010472"/>
    </source>
</evidence>
<feature type="domain" description="Subtilisin inhibitor" evidence="10">
    <location>
        <begin position="46"/>
        <end position="132"/>
    </location>
</feature>
<dbReference type="InterPro" id="IPR000691">
    <property type="entry name" value="Prot_inh_I16_SSI"/>
</dbReference>
<dbReference type="InterPro" id="IPR023549">
    <property type="entry name" value="Subtilisin_inhibitor"/>
</dbReference>
<evidence type="ECO:0000256" key="9">
    <source>
        <dbReference type="SAM" id="SignalP"/>
    </source>
</evidence>
<keyword evidence="7" id="KW-1015">Disulfide bond</keyword>
<dbReference type="RefSeq" id="WP_011292508.1">
    <property type="nucleotide sequence ID" value="NZ_AOSG01000058.1"/>
</dbReference>
<comment type="similarity">
    <text evidence="2 8">Belongs to the protease inhibitor I16 (SSI) family.</text>
</comment>
<keyword evidence="9" id="KW-0732">Signal</keyword>
<dbReference type="GO" id="GO:0004867">
    <property type="term" value="F:serine-type endopeptidase inhibitor activity"/>
    <property type="evidence" value="ECO:0007669"/>
    <property type="project" value="UniProtKB-KW"/>
</dbReference>
<dbReference type="Gene3D" id="3.30.350.10">
    <property type="entry name" value="Subtilisin inhibitor-like"/>
    <property type="match status" value="1"/>
</dbReference>
<dbReference type="SUPFAM" id="SSF55399">
    <property type="entry name" value="Subtilisin inhibitor"/>
    <property type="match status" value="1"/>
</dbReference>
<accession>A0A9P2WQI8</accession>